<dbReference type="Proteomes" id="UP000249396">
    <property type="component" value="Unassembled WGS sequence"/>
</dbReference>
<dbReference type="EMBL" id="QJPH01000228">
    <property type="protein sequence ID" value="PZN82289.1"/>
    <property type="molecule type" value="Genomic_DNA"/>
</dbReference>
<evidence type="ECO:0000256" key="2">
    <source>
        <dbReference type="ARBA" id="ARBA00022814"/>
    </source>
</evidence>
<dbReference type="NCBIfam" id="TIGR01951">
    <property type="entry name" value="nusB"/>
    <property type="match status" value="1"/>
</dbReference>
<comment type="function">
    <text evidence="6">Involved in transcription antitermination. Required for transcription of ribosomal RNA (rRNA) genes. Binds specifically to the boxA antiterminator sequence of the ribosomal RNA (rrn) operons.</text>
</comment>
<evidence type="ECO:0000256" key="6">
    <source>
        <dbReference type="HAMAP-Rule" id="MF_00073"/>
    </source>
</evidence>
<evidence type="ECO:0000256" key="3">
    <source>
        <dbReference type="ARBA" id="ARBA00022884"/>
    </source>
</evidence>
<dbReference type="GO" id="GO:0005829">
    <property type="term" value="C:cytosol"/>
    <property type="evidence" value="ECO:0007669"/>
    <property type="project" value="TreeGrafter"/>
</dbReference>
<dbReference type="Gene3D" id="1.10.940.10">
    <property type="entry name" value="NusB-like"/>
    <property type="match status" value="1"/>
</dbReference>
<dbReference type="GO" id="GO:0031564">
    <property type="term" value="P:transcription antitermination"/>
    <property type="evidence" value="ECO:0007669"/>
    <property type="project" value="UniProtKB-KW"/>
</dbReference>
<dbReference type="GO" id="GO:0006353">
    <property type="term" value="P:DNA-templated transcription termination"/>
    <property type="evidence" value="ECO:0007669"/>
    <property type="project" value="UniProtKB-UniRule"/>
</dbReference>
<keyword evidence="2 6" id="KW-0889">Transcription antitermination</keyword>
<evidence type="ECO:0000256" key="4">
    <source>
        <dbReference type="ARBA" id="ARBA00023015"/>
    </source>
</evidence>
<dbReference type="InterPro" id="IPR006027">
    <property type="entry name" value="NusB_RsmB_TIM44"/>
</dbReference>
<dbReference type="InterPro" id="IPR011605">
    <property type="entry name" value="NusB_fam"/>
</dbReference>
<gene>
    <name evidence="6" type="primary">nusB</name>
    <name evidence="8" type="ORF">DM484_06795</name>
</gene>
<dbReference type="GO" id="GO:0003723">
    <property type="term" value="F:RNA binding"/>
    <property type="evidence" value="ECO:0007669"/>
    <property type="project" value="UniProtKB-UniRule"/>
</dbReference>
<evidence type="ECO:0000259" key="7">
    <source>
        <dbReference type="Pfam" id="PF01029"/>
    </source>
</evidence>
<sequence>MNRSQMRVFARRSAMQALYQWQLTGYNLTEIERQFVEEHGLGHGDPAYFNELLHEIPKNLDTIDAAIGEFTDRPIGGIDPVERAVLRIGAYELLYRAELPYRVILNECINLAKTFGSAQGHKFINGILDRIAHKNRAIEIAAFSKNSD</sequence>
<dbReference type="AlphaFoldDB" id="A0A2W4RL05"/>
<keyword evidence="5 6" id="KW-0804">Transcription</keyword>
<evidence type="ECO:0000256" key="1">
    <source>
        <dbReference type="ARBA" id="ARBA00005952"/>
    </source>
</evidence>
<proteinExistence type="inferred from homology"/>
<evidence type="ECO:0000256" key="5">
    <source>
        <dbReference type="ARBA" id="ARBA00023163"/>
    </source>
</evidence>
<dbReference type="PANTHER" id="PTHR11078">
    <property type="entry name" value="N UTILIZATION SUBSTANCE PROTEIN B-RELATED"/>
    <property type="match status" value="1"/>
</dbReference>
<dbReference type="PANTHER" id="PTHR11078:SF3">
    <property type="entry name" value="ANTITERMINATION NUSB DOMAIN-CONTAINING PROTEIN"/>
    <property type="match status" value="1"/>
</dbReference>
<organism evidence="8 9">
    <name type="scientific">Candidatus Methylumidiphilus alinenensis</name>
    <dbReference type="NCBI Taxonomy" id="2202197"/>
    <lineage>
        <taxon>Bacteria</taxon>
        <taxon>Pseudomonadati</taxon>
        <taxon>Pseudomonadota</taxon>
        <taxon>Gammaproteobacteria</taxon>
        <taxon>Methylococcales</taxon>
        <taxon>Candidatus Methylumidiphilus</taxon>
    </lineage>
</organism>
<reference evidence="8 9" key="1">
    <citation type="journal article" date="2018" name="Aquat. Microb. Ecol.">
        <title>Gammaproteobacterial methanotrophs dominate.</title>
        <authorList>
            <person name="Rissanen A.J."/>
            <person name="Saarenheimo J."/>
            <person name="Tiirola M."/>
            <person name="Peura S."/>
            <person name="Aalto S.L."/>
            <person name="Karvinen A."/>
            <person name="Nykanen H."/>
        </authorList>
    </citation>
    <scope>NUCLEOTIDE SEQUENCE [LARGE SCALE GENOMIC DNA]</scope>
    <source>
        <strain evidence="8">AMbin10</strain>
    </source>
</reference>
<dbReference type="Pfam" id="PF01029">
    <property type="entry name" value="NusB"/>
    <property type="match status" value="1"/>
</dbReference>
<evidence type="ECO:0000313" key="8">
    <source>
        <dbReference type="EMBL" id="PZN82289.1"/>
    </source>
</evidence>
<name>A0A2W4RL05_9GAMM</name>
<dbReference type="HAMAP" id="MF_00073">
    <property type="entry name" value="NusB"/>
    <property type="match status" value="1"/>
</dbReference>
<evidence type="ECO:0000313" key="9">
    <source>
        <dbReference type="Proteomes" id="UP000249396"/>
    </source>
</evidence>
<protein>
    <recommendedName>
        <fullName evidence="6">Transcription antitermination protein NusB</fullName>
    </recommendedName>
    <alternativeName>
        <fullName evidence="6">Antitermination factor NusB</fullName>
    </alternativeName>
</protein>
<feature type="domain" description="NusB/RsmB/TIM44" evidence="7">
    <location>
        <begin position="10"/>
        <end position="132"/>
    </location>
</feature>
<comment type="similarity">
    <text evidence="1 6">Belongs to the NusB family.</text>
</comment>
<keyword evidence="4 6" id="KW-0805">Transcription regulation</keyword>
<keyword evidence="3 6" id="KW-0694">RNA-binding</keyword>
<dbReference type="SUPFAM" id="SSF48013">
    <property type="entry name" value="NusB-like"/>
    <property type="match status" value="1"/>
</dbReference>
<dbReference type="InterPro" id="IPR035926">
    <property type="entry name" value="NusB-like_sf"/>
</dbReference>
<comment type="caution">
    <text evidence="8">The sequence shown here is derived from an EMBL/GenBank/DDBJ whole genome shotgun (WGS) entry which is preliminary data.</text>
</comment>
<accession>A0A2W4RL05</accession>